<protein>
    <recommendedName>
        <fullName evidence="9">Checkpoint protein RAD24-like helical bundle domain-containing protein</fullName>
    </recommendedName>
</protein>
<keyword evidence="4" id="KW-0227">DNA damage</keyword>
<comment type="subcellular location">
    <subcellularLocation>
        <location evidence="1">Nucleus</location>
    </subcellularLocation>
</comment>
<reference evidence="10 11" key="1">
    <citation type="submission" date="2024-07" db="EMBL/GenBank/DDBJ databases">
        <title>Draft sequence of the Neodothiora populina.</title>
        <authorList>
            <person name="Drown D.D."/>
            <person name="Schuette U.S."/>
            <person name="Buechlein A.B."/>
            <person name="Rusch D.R."/>
            <person name="Winton L.W."/>
            <person name="Adams G.A."/>
        </authorList>
    </citation>
    <scope>NUCLEOTIDE SEQUENCE [LARGE SCALE GENOMIC DNA]</scope>
    <source>
        <strain evidence="10 11">CPC 39397</strain>
    </source>
</reference>
<dbReference type="Proteomes" id="UP001562354">
    <property type="component" value="Unassembled WGS sequence"/>
</dbReference>
<evidence type="ECO:0000256" key="3">
    <source>
        <dbReference type="ARBA" id="ARBA00022741"/>
    </source>
</evidence>
<evidence type="ECO:0000256" key="4">
    <source>
        <dbReference type="ARBA" id="ARBA00022763"/>
    </source>
</evidence>
<dbReference type="SUPFAM" id="SSF52540">
    <property type="entry name" value="P-loop containing nucleoside triphosphate hydrolases"/>
    <property type="match status" value="1"/>
</dbReference>
<evidence type="ECO:0000256" key="7">
    <source>
        <dbReference type="ARBA" id="ARBA00023306"/>
    </source>
</evidence>
<keyword evidence="7" id="KW-0131">Cell cycle</keyword>
<evidence type="ECO:0000313" key="10">
    <source>
        <dbReference type="EMBL" id="KAL1302464.1"/>
    </source>
</evidence>
<feature type="region of interest" description="Disordered" evidence="8">
    <location>
        <begin position="1"/>
        <end position="127"/>
    </location>
</feature>
<sequence length="853" mass="92630">MGQPRPGRRKAVVLSSDEDEDDKTAVEDILSDDEVKVQKPALTMAKSSQGSTSRGTTQLTIPASSTTSKPTSAVPKFRPGKSRSQATKPLEASKRGSRSIYSFFNAATQRQQSQQSVSPEKPRASQEEFAEDILDDISGDDTAISFAKGSRTALTVRKRKFHDDTAGGTAGNEYKSAQKFRKISDGSKATVKPRSDDTRPWTERFAPADLNELAVHRKKVQDVRGVLQSALSNQAMPRLVVLKGPAGSGKTTTVNLIAKDINVEVIEWKNPMGAETSSGALISASAQFEEFILRSGQFAGLQLASGENPSPVAHVPEDQPDQSKIMLVEEFPSSLARTSTAMQSFRSTILQFLAMPRSATAKPTPLVVVVSEALLSTSASSTDSFTAHRLLGPQILAHPLTVEVEFNPIATTYLTKALELIVLKEARRSGRRRTPGSQILKHITETGDMRSAVSSLEFLCVKGDDEDTWSAKIAFTKPKGGKKDAPLTKQEIEALKLVSNRESSLGIFHAVGKVVYNKRMTPRFPVPQPPNHIPQHRKPKVPELDVDVLINELGTDTSTFVSALHENYALSCNSNSQEEALDSLCGCLDAFSDTDLLSLDRFNFGTRAFSGSAQDNLRQDDISFQNAVRGLLFALPSPVHRGEGGTGRKGDAFRMFYPASLKIWKSKEENEGIYDLVVQSLQTGTAVVSGQPAKSVREGGVESWKRGSFVGEEGSREAISQTASTSVLPSNLSTKAEMLLDRLPYASQILSTRPGISSSLLENMVTLTSFQGSVAPDAKDLGDADNDADDEVNASYGISEWSIDRPKVERERLQLRNSVVSGQKKIEVEGGGLHIPVEHEIEKLVLSDDDIED</sequence>
<feature type="compositionally biased region" description="Low complexity" evidence="8">
    <location>
        <begin position="47"/>
        <end position="73"/>
    </location>
</feature>
<keyword evidence="6" id="KW-0539">Nucleus</keyword>
<dbReference type="InterPro" id="IPR057927">
    <property type="entry name" value="RAD24-like_helical"/>
</dbReference>
<evidence type="ECO:0000256" key="5">
    <source>
        <dbReference type="ARBA" id="ARBA00022840"/>
    </source>
</evidence>
<organism evidence="10 11">
    <name type="scientific">Neodothiora populina</name>
    <dbReference type="NCBI Taxonomy" id="2781224"/>
    <lineage>
        <taxon>Eukaryota</taxon>
        <taxon>Fungi</taxon>
        <taxon>Dikarya</taxon>
        <taxon>Ascomycota</taxon>
        <taxon>Pezizomycotina</taxon>
        <taxon>Dothideomycetes</taxon>
        <taxon>Dothideomycetidae</taxon>
        <taxon>Dothideales</taxon>
        <taxon>Dothioraceae</taxon>
        <taxon>Neodothiora</taxon>
    </lineage>
</organism>
<dbReference type="Gene3D" id="3.40.50.300">
    <property type="entry name" value="P-loop containing nucleotide triphosphate hydrolases"/>
    <property type="match status" value="1"/>
</dbReference>
<evidence type="ECO:0000256" key="6">
    <source>
        <dbReference type="ARBA" id="ARBA00023242"/>
    </source>
</evidence>
<dbReference type="EMBL" id="JBFMKM010000012">
    <property type="protein sequence ID" value="KAL1302464.1"/>
    <property type="molecule type" value="Genomic_DNA"/>
</dbReference>
<dbReference type="RefSeq" id="XP_069198740.1">
    <property type="nucleotide sequence ID" value="XM_069342239.1"/>
</dbReference>
<accession>A0ABR3P8V8</accession>
<evidence type="ECO:0000256" key="8">
    <source>
        <dbReference type="SAM" id="MobiDB-lite"/>
    </source>
</evidence>
<comment type="caution">
    <text evidence="10">The sequence shown here is derived from an EMBL/GenBank/DDBJ whole genome shotgun (WGS) entry which is preliminary data.</text>
</comment>
<dbReference type="InterPro" id="IPR004582">
    <property type="entry name" value="Checkpoint_prot_Rad17_Rad24"/>
</dbReference>
<dbReference type="PANTHER" id="PTHR12172">
    <property type="entry name" value="CELL CYCLE CHECKPOINT PROTEIN RAD17"/>
    <property type="match status" value="1"/>
</dbReference>
<dbReference type="Pfam" id="PF03215">
    <property type="entry name" value="Rad17"/>
    <property type="match status" value="1"/>
</dbReference>
<keyword evidence="11" id="KW-1185">Reference proteome</keyword>
<keyword evidence="5" id="KW-0067">ATP-binding</keyword>
<feature type="compositionally biased region" description="Polar residues" evidence="8">
    <location>
        <begin position="99"/>
        <end position="118"/>
    </location>
</feature>
<evidence type="ECO:0000259" key="9">
    <source>
        <dbReference type="Pfam" id="PF25812"/>
    </source>
</evidence>
<dbReference type="Pfam" id="PF25812">
    <property type="entry name" value="RAD24_helical"/>
    <property type="match status" value="1"/>
</dbReference>
<keyword evidence="3" id="KW-0547">Nucleotide-binding</keyword>
<feature type="compositionally biased region" description="Basic residues" evidence="8">
    <location>
        <begin position="1"/>
        <end position="11"/>
    </location>
</feature>
<proteinExistence type="inferred from homology"/>
<evidence type="ECO:0000256" key="1">
    <source>
        <dbReference type="ARBA" id="ARBA00004123"/>
    </source>
</evidence>
<dbReference type="InterPro" id="IPR027417">
    <property type="entry name" value="P-loop_NTPase"/>
</dbReference>
<dbReference type="PANTHER" id="PTHR12172:SF0">
    <property type="entry name" value="CELL CYCLE CHECKPOINT PROTEIN RAD17"/>
    <property type="match status" value="1"/>
</dbReference>
<dbReference type="GeneID" id="95976558"/>
<feature type="domain" description="Checkpoint protein RAD24-like helical bundle" evidence="9">
    <location>
        <begin position="502"/>
        <end position="600"/>
    </location>
</feature>
<name>A0ABR3P8V8_9PEZI</name>
<gene>
    <name evidence="10" type="ORF">AAFC00_002856</name>
</gene>
<comment type="similarity">
    <text evidence="2">Belongs to the rad17/RAD24 family.</text>
</comment>
<evidence type="ECO:0000313" key="11">
    <source>
        <dbReference type="Proteomes" id="UP001562354"/>
    </source>
</evidence>
<evidence type="ECO:0000256" key="2">
    <source>
        <dbReference type="ARBA" id="ARBA00006168"/>
    </source>
</evidence>